<dbReference type="GO" id="GO:0009055">
    <property type="term" value="F:electron transfer activity"/>
    <property type="evidence" value="ECO:0007669"/>
    <property type="project" value="InterPro"/>
</dbReference>
<dbReference type="Pfam" id="PF12682">
    <property type="entry name" value="Flavodoxin_4"/>
    <property type="match status" value="1"/>
</dbReference>
<gene>
    <name evidence="2" type="ORF">LC0644_0498</name>
</gene>
<sequence length="157" mass="16879">MASKVLIVYYSWSGHTATLAKYLQQATDADLLALRVPEQTFSSDMYDTSGRAKHQVVSGNLPHLTTVIPDLTGYETILVGGPVWSAAPSTPVLSFLKQVQGSRAVLRPFYTDAGTPGAYEQAFKQAAGQLQVKQGFGMAGDNVAQKKAEISAWLTTL</sequence>
<dbReference type="PANTHER" id="PTHR39201:SF1">
    <property type="entry name" value="FLAVODOXIN-LIKE DOMAIN-CONTAINING PROTEIN"/>
    <property type="match status" value="1"/>
</dbReference>
<dbReference type="PROSITE" id="PS00201">
    <property type="entry name" value="FLAVODOXIN"/>
    <property type="match status" value="1"/>
</dbReference>
<dbReference type="PANTHER" id="PTHR39201">
    <property type="entry name" value="EXPORTED PROTEIN-RELATED"/>
    <property type="match status" value="1"/>
</dbReference>
<dbReference type="RefSeq" id="WP_045625206.1">
    <property type="nucleotide sequence ID" value="NZ_BAYM01000035.1"/>
</dbReference>
<dbReference type="AlphaFoldDB" id="A0A0C9PV65"/>
<dbReference type="SUPFAM" id="SSF52218">
    <property type="entry name" value="Flavoproteins"/>
    <property type="match status" value="1"/>
</dbReference>
<dbReference type="InterPro" id="IPR029039">
    <property type="entry name" value="Flavoprotein-like_sf"/>
</dbReference>
<dbReference type="InterPro" id="IPR001226">
    <property type="entry name" value="Flavodoxin_CS"/>
</dbReference>
<dbReference type="Gene3D" id="3.40.50.360">
    <property type="match status" value="1"/>
</dbReference>
<dbReference type="GO" id="GO:0016651">
    <property type="term" value="F:oxidoreductase activity, acting on NAD(P)H"/>
    <property type="evidence" value="ECO:0007669"/>
    <property type="project" value="UniProtKB-ARBA"/>
</dbReference>
<evidence type="ECO:0000313" key="3">
    <source>
        <dbReference type="Proteomes" id="UP000032552"/>
    </source>
</evidence>
<organism evidence="2 3">
    <name type="scientific">Lacticaseibacillus paracasei NRIC 0644</name>
    <dbReference type="NCBI Taxonomy" id="1435038"/>
    <lineage>
        <taxon>Bacteria</taxon>
        <taxon>Bacillati</taxon>
        <taxon>Bacillota</taxon>
        <taxon>Bacilli</taxon>
        <taxon>Lactobacillales</taxon>
        <taxon>Lactobacillaceae</taxon>
        <taxon>Lacticaseibacillus</taxon>
    </lineage>
</organism>
<reference evidence="3" key="1">
    <citation type="submission" date="2014-05" db="EMBL/GenBank/DDBJ databases">
        <title>Whole genome sequencing of Lactobacillus casei NRIC0644.</title>
        <authorList>
            <person name="Atarashi H."/>
            <person name="Yoshida Y."/>
            <person name="Fujimura S."/>
            <person name="Tanaka N."/>
            <person name="Shiwa Y."/>
            <person name="Yoshikawa H."/>
            <person name="Okada S."/>
            <person name="Nakagawa J."/>
        </authorList>
    </citation>
    <scope>NUCLEOTIDE SEQUENCE [LARGE SCALE GENOMIC DNA]</scope>
    <source>
        <strain evidence="3">NRIC0644</strain>
    </source>
</reference>
<comment type="caution">
    <text evidence="2">The sequence shown here is derived from an EMBL/GenBank/DDBJ whole genome shotgun (WGS) entry which is preliminary data.</text>
</comment>
<feature type="domain" description="Flavodoxin-like" evidence="1">
    <location>
        <begin position="4"/>
        <end position="155"/>
    </location>
</feature>
<evidence type="ECO:0000259" key="1">
    <source>
        <dbReference type="Pfam" id="PF12682"/>
    </source>
</evidence>
<dbReference type="EMBL" id="BAYM01000035">
    <property type="protein sequence ID" value="GAN35909.1"/>
    <property type="molecule type" value="Genomic_DNA"/>
</dbReference>
<evidence type="ECO:0000313" key="2">
    <source>
        <dbReference type="EMBL" id="GAN35909.1"/>
    </source>
</evidence>
<proteinExistence type="predicted"/>
<accession>A0A0C9PV65</accession>
<dbReference type="Proteomes" id="UP000032552">
    <property type="component" value="Unassembled WGS sequence"/>
</dbReference>
<name>A0A0C9PV65_LACPA</name>
<protein>
    <submittedName>
        <fullName evidence="2">Flavodoxin</fullName>
    </submittedName>
</protein>
<dbReference type="GO" id="GO:0010181">
    <property type="term" value="F:FMN binding"/>
    <property type="evidence" value="ECO:0007669"/>
    <property type="project" value="InterPro"/>
</dbReference>
<dbReference type="InterPro" id="IPR008254">
    <property type="entry name" value="Flavodoxin/NO_synth"/>
</dbReference>